<evidence type="ECO:0000259" key="1">
    <source>
        <dbReference type="Pfam" id="PF01796"/>
    </source>
</evidence>
<feature type="domain" description="ChsH2 C-terminal OB-fold" evidence="1">
    <location>
        <begin position="50"/>
        <end position="112"/>
    </location>
</feature>
<organism evidence="4 5">
    <name type="scientific">Candidatus Sysuiplasma superficiale</name>
    <dbReference type="NCBI Taxonomy" id="2823368"/>
    <lineage>
        <taxon>Archaea</taxon>
        <taxon>Methanobacteriati</taxon>
        <taxon>Thermoplasmatota</taxon>
        <taxon>Thermoplasmata</taxon>
        <taxon>Candidatus Sysuiplasmatales</taxon>
        <taxon>Candidatus Sysuiplasmataceae</taxon>
        <taxon>Candidatus Sysuiplasma</taxon>
    </lineage>
</organism>
<dbReference type="SUPFAM" id="SSF50249">
    <property type="entry name" value="Nucleic acid-binding proteins"/>
    <property type="match status" value="1"/>
</dbReference>
<gene>
    <name evidence="3" type="ORF">J9259_02470</name>
    <name evidence="4" type="ORF">KIY12_07225</name>
</gene>
<evidence type="ECO:0000259" key="2">
    <source>
        <dbReference type="Pfam" id="PF12172"/>
    </source>
</evidence>
<dbReference type="Pfam" id="PF01796">
    <property type="entry name" value="OB_ChsH2_C"/>
    <property type="match status" value="1"/>
</dbReference>
<dbReference type="EMBL" id="JAHEAC010000067">
    <property type="protein sequence ID" value="MBX8644494.1"/>
    <property type="molecule type" value="Genomic_DNA"/>
</dbReference>
<sequence>MANPRYWRENPSRYTLLGVKCENCSDIFFPPRAICPKCRRKSIGRIKPYRLSGKGRVYSYTTVHEPMPDFTLMRPYIMAIVEMEEGVRVTAQIVDCKPEDVKIGMKVEAIFRRMGAEGKSGLIRYGYKFRPSA</sequence>
<name>A0A8J7YX55_9ARCH</name>
<dbReference type="InterPro" id="IPR022002">
    <property type="entry name" value="ChsH2_Znr"/>
</dbReference>
<evidence type="ECO:0000313" key="4">
    <source>
        <dbReference type="EMBL" id="MBX8644494.1"/>
    </source>
</evidence>
<evidence type="ECO:0000313" key="3">
    <source>
        <dbReference type="EMBL" id="MBX8631375.1"/>
    </source>
</evidence>
<dbReference type="Proteomes" id="UP000716004">
    <property type="component" value="Unassembled WGS sequence"/>
</dbReference>
<comment type="caution">
    <text evidence="4">The sequence shown here is derived from an EMBL/GenBank/DDBJ whole genome shotgun (WGS) entry which is preliminary data.</text>
</comment>
<dbReference type="PANTHER" id="PTHR34075:SF5">
    <property type="entry name" value="BLR3430 PROTEIN"/>
    <property type="match status" value="1"/>
</dbReference>
<dbReference type="PANTHER" id="PTHR34075">
    <property type="entry name" value="BLR3430 PROTEIN"/>
    <property type="match status" value="1"/>
</dbReference>
<dbReference type="EMBL" id="JAGVSJ010000003">
    <property type="protein sequence ID" value="MBX8631375.1"/>
    <property type="molecule type" value="Genomic_DNA"/>
</dbReference>
<dbReference type="InterPro" id="IPR002878">
    <property type="entry name" value="ChsH2_C"/>
</dbReference>
<accession>A0A8J7YX55</accession>
<evidence type="ECO:0000313" key="5">
    <source>
        <dbReference type="Proteomes" id="UP000750197"/>
    </source>
</evidence>
<dbReference type="InterPro" id="IPR052513">
    <property type="entry name" value="Thioester_dehydratase-like"/>
</dbReference>
<dbReference type="Proteomes" id="UP000750197">
    <property type="component" value="Unassembled WGS sequence"/>
</dbReference>
<dbReference type="AlphaFoldDB" id="A0A8J7YX55"/>
<protein>
    <submittedName>
        <fullName evidence="4">Zn-ribbon domain-containing OB-fold protein</fullName>
    </submittedName>
</protein>
<dbReference type="InterPro" id="IPR012340">
    <property type="entry name" value="NA-bd_OB-fold"/>
</dbReference>
<proteinExistence type="predicted"/>
<reference evidence="4" key="1">
    <citation type="submission" date="2021-05" db="EMBL/GenBank/DDBJ databases">
        <title>Genomic insights into ecological role and evolution of a novel Thermoplasmata order Candidatus Sysuiplasmatales.</title>
        <authorList>
            <person name="Yuan Y."/>
        </authorList>
    </citation>
    <scope>NUCLEOTIDE SEQUENCE</scope>
    <source>
        <strain evidence="4">TUT19-bin139</strain>
        <strain evidence="3">YP2-bin.285</strain>
    </source>
</reference>
<dbReference type="Gene3D" id="6.10.30.10">
    <property type="match status" value="1"/>
</dbReference>
<dbReference type="Pfam" id="PF12172">
    <property type="entry name" value="zf-ChsH2"/>
    <property type="match status" value="1"/>
</dbReference>
<feature type="domain" description="ChsH2 rubredoxin-like zinc ribbon" evidence="2">
    <location>
        <begin position="12"/>
        <end position="41"/>
    </location>
</feature>